<dbReference type="KEGG" id="tti:THITH_10520"/>
<feature type="chain" id="PRO_5004786903" evidence="1">
    <location>
        <begin position="20"/>
        <end position="220"/>
    </location>
</feature>
<dbReference type="Gene3D" id="3.40.50.1110">
    <property type="entry name" value="SGNH hydrolase"/>
    <property type="match status" value="1"/>
</dbReference>
<dbReference type="SUPFAM" id="SSF52266">
    <property type="entry name" value="SGNH hydrolase"/>
    <property type="match status" value="1"/>
</dbReference>
<evidence type="ECO:0000259" key="2">
    <source>
        <dbReference type="Pfam" id="PF13472"/>
    </source>
</evidence>
<feature type="signal peptide" evidence="1">
    <location>
        <begin position="1"/>
        <end position="19"/>
    </location>
</feature>
<evidence type="ECO:0000313" key="4">
    <source>
        <dbReference type="Proteomes" id="UP000005289"/>
    </source>
</evidence>
<sequence>MVLALTVAAGAALPWTVVAAGNVSDPEVPHRLLVFGDSLSAAHGIAGDAGWVTLLEQRLMDRDAAWKVHNASVGGETTAGGRTRLPTVLEDFRPDLVILELGGNDGLRGLSLRAMRENLEAMLDAIDAAGAQVLLVGIEIPPNYGPRYTERFSGIFAELAEARALPLLPFLLDGVALDADLMLDDGIHPAAGAQPRILENVWAELEPLIVRIERECAPQS</sequence>
<dbReference type="InterPro" id="IPR013830">
    <property type="entry name" value="SGNH_hydro"/>
</dbReference>
<dbReference type="Pfam" id="PF13472">
    <property type="entry name" value="Lipase_GDSL_2"/>
    <property type="match status" value="1"/>
</dbReference>
<dbReference type="AlphaFoldDB" id="W0DNM8"/>
<dbReference type="Proteomes" id="UP000005289">
    <property type="component" value="Chromosome"/>
</dbReference>
<dbReference type="CDD" id="cd01822">
    <property type="entry name" value="Lysophospholipase_L1_like"/>
    <property type="match status" value="1"/>
</dbReference>
<protein>
    <submittedName>
        <fullName evidence="3">Arylesterase</fullName>
    </submittedName>
</protein>
<gene>
    <name evidence="3" type="ORF">THITH_10520</name>
</gene>
<organism evidence="3 4">
    <name type="scientific">Thioalkalivibrio paradoxus ARh 1</name>
    <dbReference type="NCBI Taxonomy" id="713585"/>
    <lineage>
        <taxon>Bacteria</taxon>
        <taxon>Pseudomonadati</taxon>
        <taxon>Pseudomonadota</taxon>
        <taxon>Gammaproteobacteria</taxon>
        <taxon>Chromatiales</taxon>
        <taxon>Ectothiorhodospiraceae</taxon>
        <taxon>Thioalkalivibrio</taxon>
    </lineage>
</organism>
<dbReference type="GO" id="GO:0004622">
    <property type="term" value="F:phosphatidylcholine lysophospholipase activity"/>
    <property type="evidence" value="ECO:0007669"/>
    <property type="project" value="TreeGrafter"/>
</dbReference>
<reference evidence="3 4" key="1">
    <citation type="submission" date="2013-12" db="EMBL/GenBank/DDBJ databases">
        <authorList>
            <consortium name="DOE Joint Genome Institute"/>
            <person name="Muyzer G."/>
            <person name="Huntemann M."/>
            <person name="Han J."/>
            <person name="Chen A."/>
            <person name="Kyrpides N."/>
            <person name="Mavromatis K."/>
            <person name="Markowitz V."/>
            <person name="Palaniappan K."/>
            <person name="Ivanova N."/>
            <person name="Schaumberg A."/>
            <person name="Pati A."/>
            <person name="Liolios K."/>
            <person name="Nordberg H.P."/>
            <person name="Cantor M.N."/>
            <person name="Hua S.X."/>
            <person name="Woyke T."/>
        </authorList>
    </citation>
    <scope>NUCLEOTIDE SEQUENCE [LARGE SCALE GENOMIC DNA]</scope>
    <source>
        <strain evidence="3 4">ARh 1</strain>
    </source>
</reference>
<dbReference type="STRING" id="713585.THITH_10520"/>
<keyword evidence="1" id="KW-0732">Signal</keyword>
<dbReference type="InterPro" id="IPR051532">
    <property type="entry name" value="Ester_Hydrolysis_Enzymes"/>
</dbReference>
<dbReference type="InterPro" id="IPR036514">
    <property type="entry name" value="SGNH_hydro_sf"/>
</dbReference>
<proteinExistence type="predicted"/>
<dbReference type="EMBL" id="CP007029">
    <property type="protein sequence ID" value="AHE98608.1"/>
    <property type="molecule type" value="Genomic_DNA"/>
</dbReference>
<feature type="domain" description="SGNH hydrolase-type esterase" evidence="2">
    <location>
        <begin position="34"/>
        <end position="190"/>
    </location>
</feature>
<dbReference type="PANTHER" id="PTHR30383:SF24">
    <property type="entry name" value="THIOESTERASE 1_PROTEASE 1_LYSOPHOSPHOLIPASE L1"/>
    <property type="match status" value="1"/>
</dbReference>
<dbReference type="PANTHER" id="PTHR30383">
    <property type="entry name" value="THIOESTERASE 1/PROTEASE 1/LYSOPHOSPHOLIPASE L1"/>
    <property type="match status" value="1"/>
</dbReference>
<keyword evidence="4" id="KW-1185">Reference proteome</keyword>
<evidence type="ECO:0000313" key="3">
    <source>
        <dbReference type="EMBL" id="AHE98608.1"/>
    </source>
</evidence>
<name>W0DNM8_9GAMM</name>
<dbReference type="HOGENOM" id="CLU_051180_3_0_6"/>
<evidence type="ECO:0000256" key="1">
    <source>
        <dbReference type="SAM" id="SignalP"/>
    </source>
</evidence>
<accession>W0DNM8</accession>